<sequence length="132" mass="15175">MNKRTTNAGEGRRNSRIQREFPAILFKTEDDSIRQKAIIEDISANGIKITLTNPNFVEKGERLRVIFECDELQAEDDVELRIIVRGKWQDGRGLTNLGCQADDADEGGKRLEETWLALMFDEIHKTDDLSYF</sequence>
<evidence type="ECO:0000313" key="3">
    <source>
        <dbReference type="Proteomes" id="UP000178449"/>
    </source>
</evidence>
<organism evidence="2 3">
    <name type="scientific">Candidatus Lambdaproteobacteria bacterium RIFOXYD2_FULL_50_16</name>
    <dbReference type="NCBI Taxonomy" id="1817772"/>
    <lineage>
        <taxon>Bacteria</taxon>
        <taxon>Pseudomonadati</taxon>
        <taxon>Pseudomonadota</taxon>
        <taxon>Candidatus Lambdaproteobacteria</taxon>
    </lineage>
</organism>
<evidence type="ECO:0000313" key="2">
    <source>
        <dbReference type="EMBL" id="OGG96298.1"/>
    </source>
</evidence>
<gene>
    <name evidence="2" type="ORF">A2527_02295</name>
</gene>
<dbReference type="Proteomes" id="UP000178449">
    <property type="component" value="Unassembled WGS sequence"/>
</dbReference>
<accession>A0A1F6GDW5</accession>
<dbReference type="AlphaFoldDB" id="A0A1F6GDW5"/>
<dbReference type="Gene3D" id="2.40.10.220">
    <property type="entry name" value="predicted glycosyltransferase like domains"/>
    <property type="match status" value="1"/>
</dbReference>
<name>A0A1F6GDW5_9PROT</name>
<reference evidence="2 3" key="1">
    <citation type="journal article" date="2016" name="Nat. Commun.">
        <title>Thousands of microbial genomes shed light on interconnected biogeochemical processes in an aquifer system.</title>
        <authorList>
            <person name="Anantharaman K."/>
            <person name="Brown C.T."/>
            <person name="Hug L.A."/>
            <person name="Sharon I."/>
            <person name="Castelle C.J."/>
            <person name="Probst A.J."/>
            <person name="Thomas B.C."/>
            <person name="Singh A."/>
            <person name="Wilkins M.J."/>
            <person name="Karaoz U."/>
            <person name="Brodie E.L."/>
            <person name="Williams K.H."/>
            <person name="Hubbard S.S."/>
            <person name="Banfield J.F."/>
        </authorList>
    </citation>
    <scope>NUCLEOTIDE SEQUENCE [LARGE SCALE GENOMIC DNA]</scope>
</reference>
<comment type="caution">
    <text evidence="2">The sequence shown here is derived from an EMBL/GenBank/DDBJ whole genome shotgun (WGS) entry which is preliminary data.</text>
</comment>
<dbReference type="InterPro" id="IPR009875">
    <property type="entry name" value="PilZ_domain"/>
</dbReference>
<evidence type="ECO:0000259" key="1">
    <source>
        <dbReference type="Pfam" id="PF07238"/>
    </source>
</evidence>
<dbReference type="Pfam" id="PF07238">
    <property type="entry name" value="PilZ"/>
    <property type="match status" value="1"/>
</dbReference>
<protein>
    <recommendedName>
        <fullName evidence="1">PilZ domain-containing protein</fullName>
    </recommendedName>
</protein>
<proteinExistence type="predicted"/>
<dbReference type="GO" id="GO:0035438">
    <property type="term" value="F:cyclic-di-GMP binding"/>
    <property type="evidence" value="ECO:0007669"/>
    <property type="project" value="InterPro"/>
</dbReference>
<dbReference type="SUPFAM" id="SSF141371">
    <property type="entry name" value="PilZ domain-like"/>
    <property type="match status" value="1"/>
</dbReference>
<dbReference type="EMBL" id="MFNE01000016">
    <property type="protein sequence ID" value="OGG96298.1"/>
    <property type="molecule type" value="Genomic_DNA"/>
</dbReference>
<dbReference type="STRING" id="1817772.A2527_02295"/>
<feature type="domain" description="PilZ" evidence="1">
    <location>
        <begin position="12"/>
        <end position="111"/>
    </location>
</feature>